<evidence type="ECO:0000313" key="2">
    <source>
        <dbReference type="EMBL" id="OPF15992.1"/>
    </source>
</evidence>
<evidence type="ECO:0000313" key="3">
    <source>
        <dbReference type="Proteomes" id="UP000189835"/>
    </source>
</evidence>
<protein>
    <submittedName>
        <fullName evidence="2">Uncharacterized protein</fullName>
    </submittedName>
</protein>
<dbReference type="AlphaFoldDB" id="A0A1V4BPH7"/>
<gene>
    <name evidence="2" type="ORF">B1L04_26775</name>
</gene>
<feature type="transmembrane region" description="Helical" evidence="1">
    <location>
        <begin position="102"/>
        <end position="122"/>
    </location>
</feature>
<sequence>MSAKQNFVFVFIWVINLLLAFKLYSEQASVVFLAVLVLTTFLLILTLKANSSKEKRVNSDEKSEQKNAKQDSIDWHSILVFFAIFINNVVLFWKLFSSPEPQGGILLTIAIMAALLLLTLGLDRLGFQNKFPFVKVK</sequence>
<comment type="caution">
    <text evidence="2">The sequence shown here is derived from an EMBL/GenBank/DDBJ whole genome shotgun (WGS) entry which is preliminary data.</text>
</comment>
<dbReference type="RefSeq" id="WP_079209943.1">
    <property type="nucleotide sequence ID" value="NZ_MVGR01000005.1"/>
</dbReference>
<proteinExistence type="predicted"/>
<name>A0A1V4BPH7_MICAE</name>
<feature type="transmembrane region" description="Helical" evidence="1">
    <location>
        <begin position="7"/>
        <end position="24"/>
    </location>
</feature>
<accession>A0A1V4BPH7</accession>
<keyword evidence="1" id="KW-0472">Membrane</keyword>
<dbReference type="EMBL" id="MVGR01000005">
    <property type="protein sequence ID" value="OPF15992.1"/>
    <property type="molecule type" value="Genomic_DNA"/>
</dbReference>
<evidence type="ECO:0000256" key="1">
    <source>
        <dbReference type="SAM" id="Phobius"/>
    </source>
</evidence>
<feature type="transmembrane region" description="Helical" evidence="1">
    <location>
        <begin position="30"/>
        <end position="47"/>
    </location>
</feature>
<dbReference type="Proteomes" id="UP000189835">
    <property type="component" value="Unassembled WGS sequence"/>
</dbReference>
<feature type="transmembrane region" description="Helical" evidence="1">
    <location>
        <begin position="75"/>
        <end position="96"/>
    </location>
</feature>
<reference evidence="2 3" key="1">
    <citation type="submission" date="2017-02" db="EMBL/GenBank/DDBJ databases">
        <title>Genome sequence of Microcystis aeruginosa KW.</title>
        <authorList>
            <person name="Oh H.-M."/>
            <person name="Ahn C.-Y."/>
            <person name="Jeong H."/>
            <person name="Srivastava A."/>
            <person name="Lee H.-G."/>
            <person name="Kang S.-R."/>
        </authorList>
    </citation>
    <scope>NUCLEOTIDE SEQUENCE [LARGE SCALE GENOMIC DNA]</scope>
    <source>
        <strain evidence="2 3">KW</strain>
    </source>
</reference>
<organism evidence="2 3">
    <name type="scientific">Microcystis aeruginosa KW</name>
    <dbReference type="NCBI Taxonomy" id="1960155"/>
    <lineage>
        <taxon>Bacteria</taxon>
        <taxon>Bacillati</taxon>
        <taxon>Cyanobacteriota</taxon>
        <taxon>Cyanophyceae</taxon>
        <taxon>Oscillatoriophycideae</taxon>
        <taxon>Chroococcales</taxon>
        <taxon>Microcystaceae</taxon>
        <taxon>Microcystis</taxon>
    </lineage>
</organism>
<keyword evidence="1" id="KW-0812">Transmembrane</keyword>
<keyword evidence="1" id="KW-1133">Transmembrane helix</keyword>